<gene>
    <name evidence="1" type="ORF">LOK49_LG07G03025</name>
</gene>
<reference evidence="1 2" key="1">
    <citation type="journal article" date="2022" name="Plant J.">
        <title>Chromosome-level genome of Camellia lanceoleosa provides a valuable resource for understanding genome evolution and self-incompatibility.</title>
        <authorList>
            <person name="Gong W."/>
            <person name="Xiao S."/>
            <person name="Wang L."/>
            <person name="Liao Z."/>
            <person name="Chang Y."/>
            <person name="Mo W."/>
            <person name="Hu G."/>
            <person name="Li W."/>
            <person name="Zhao G."/>
            <person name="Zhu H."/>
            <person name="Hu X."/>
            <person name="Ji K."/>
            <person name="Xiang X."/>
            <person name="Song Q."/>
            <person name="Yuan D."/>
            <person name="Jin S."/>
            <person name="Zhang L."/>
        </authorList>
    </citation>
    <scope>NUCLEOTIDE SEQUENCE [LARGE SCALE GENOMIC DNA]</scope>
    <source>
        <strain evidence="1">SQ_2022a</strain>
    </source>
</reference>
<proteinExistence type="predicted"/>
<keyword evidence="2" id="KW-1185">Reference proteome</keyword>
<accession>A0ACC0H5M7</accession>
<evidence type="ECO:0000313" key="1">
    <source>
        <dbReference type="EMBL" id="KAI8008183.1"/>
    </source>
</evidence>
<sequence>MEFMCDWIILLQGKQVLEDFNIEHAAGGVRKETIQNFTAEVTKSTLDIRFYWAGRGTTAIPFKRVYGPLISAISVNRNLKGLELPTSSFTLRQIKAATKNFDFANKIEEGGFGLVYKALDLKEKGNLMELVDQRLESDFNKEQVMVILNVVLLCTNATAAIRPTMSLVVSMLEGKADVQSFSIDGMEPEKIDNRLQYGAEMSTSNSHGHGISTNWPWTDSKSTSDLYPLKLSSQ</sequence>
<dbReference type="Proteomes" id="UP001060215">
    <property type="component" value="Chromosome 7"/>
</dbReference>
<comment type="caution">
    <text evidence="1">The sequence shown here is derived from an EMBL/GenBank/DDBJ whole genome shotgun (WGS) entry which is preliminary data.</text>
</comment>
<evidence type="ECO:0000313" key="2">
    <source>
        <dbReference type="Proteomes" id="UP001060215"/>
    </source>
</evidence>
<dbReference type="EMBL" id="CM045764">
    <property type="protein sequence ID" value="KAI8008183.1"/>
    <property type="molecule type" value="Genomic_DNA"/>
</dbReference>
<name>A0ACC0H5M7_9ERIC</name>
<organism evidence="1 2">
    <name type="scientific">Camellia lanceoleosa</name>
    <dbReference type="NCBI Taxonomy" id="1840588"/>
    <lineage>
        <taxon>Eukaryota</taxon>
        <taxon>Viridiplantae</taxon>
        <taxon>Streptophyta</taxon>
        <taxon>Embryophyta</taxon>
        <taxon>Tracheophyta</taxon>
        <taxon>Spermatophyta</taxon>
        <taxon>Magnoliopsida</taxon>
        <taxon>eudicotyledons</taxon>
        <taxon>Gunneridae</taxon>
        <taxon>Pentapetalae</taxon>
        <taxon>asterids</taxon>
        <taxon>Ericales</taxon>
        <taxon>Theaceae</taxon>
        <taxon>Camellia</taxon>
    </lineage>
</organism>
<protein>
    <submittedName>
        <fullName evidence="1">LRR receptor-like serine/threonine-protein kinase</fullName>
    </submittedName>
</protein>